<comment type="caution">
    <text evidence="3">The sequence shown here is derived from an EMBL/GenBank/DDBJ whole genome shotgun (WGS) entry which is preliminary data.</text>
</comment>
<accession>A0ABT1KQZ9</accession>
<reference evidence="3 4" key="1">
    <citation type="submission" date="2022-06" db="EMBL/GenBank/DDBJ databases">
        <authorList>
            <person name="So Y."/>
        </authorList>
    </citation>
    <scope>NUCLEOTIDE SEQUENCE [LARGE SCALE GENOMIC DNA]</scope>
    <source>
        <strain evidence="3 4">STR3</strain>
    </source>
</reference>
<evidence type="ECO:0000256" key="2">
    <source>
        <dbReference type="SAM" id="Phobius"/>
    </source>
</evidence>
<keyword evidence="4" id="KW-1185">Reference proteome</keyword>
<name>A0ABT1KQZ9_9ACTN</name>
<dbReference type="Pfam" id="PF10011">
    <property type="entry name" value="DUF2254"/>
    <property type="match status" value="1"/>
</dbReference>
<dbReference type="Proteomes" id="UP001204524">
    <property type="component" value="Unassembled WGS sequence"/>
</dbReference>
<dbReference type="SUPFAM" id="SSF54680">
    <property type="entry name" value="Pyrimidine nucleoside phosphorylase C-terminal domain"/>
    <property type="match status" value="1"/>
</dbReference>
<gene>
    <name evidence="3" type="ORF">NCI01_00035</name>
</gene>
<sequence>MKPWSRAAQLRESMWFVPGLMVLAALALAQAVIVVDLWLDQRSLGLLPESFEIGVEGSRGILVAVGGSVLAVAATTFSITMSVIATASSTYGPRLVRNFMTDRSNQRVLGLFVATFVYCLMVLRRVRGTSDDVTFVPHVAVYGAIVLALVSVAALVYFLHHISAVIQVSTLVRRVRGELERCVEGLYGEGAASRVPADALASASAVVLADRAGFVTTVDAPGLVDAAVDVGAAELLARPGTHVMAGEPLARVTGDAEEMSTAVRRHVSVGDTRTPTQDVHFALQQMVEMAVRAVSPSMNDPYTARNVVEELACGLVPAVRHGDPGAGWVDDSGTVRLVWRLPSGSELVDLVLDDLRVYAAGDPAVVRAAIQLAGRLLRVAGPDVAARVSWHLDELLAAAERTGMADVDLDRLRTERDLLTRDHVDPGVARREAGHAGSVGPM</sequence>
<evidence type="ECO:0000313" key="4">
    <source>
        <dbReference type="Proteomes" id="UP001204524"/>
    </source>
</evidence>
<dbReference type="InterPro" id="IPR018723">
    <property type="entry name" value="DUF2254_membrane"/>
</dbReference>
<dbReference type="InterPro" id="IPR036566">
    <property type="entry name" value="PYNP-like_C_sf"/>
</dbReference>
<keyword evidence="2" id="KW-0472">Membrane</keyword>
<keyword evidence="2" id="KW-1133">Transmembrane helix</keyword>
<dbReference type="EMBL" id="JANARS010000001">
    <property type="protein sequence ID" value="MCP3420175.1"/>
    <property type="molecule type" value="Genomic_DNA"/>
</dbReference>
<feature type="transmembrane region" description="Helical" evidence="2">
    <location>
        <begin position="61"/>
        <end position="87"/>
    </location>
</feature>
<feature type="transmembrane region" description="Helical" evidence="2">
    <location>
        <begin position="108"/>
        <end position="127"/>
    </location>
</feature>
<organism evidence="3 4">
    <name type="scientific">Nocardioides pinisoli</name>
    <dbReference type="NCBI Taxonomy" id="2950279"/>
    <lineage>
        <taxon>Bacteria</taxon>
        <taxon>Bacillati</taxon>
        <taxon>Actinomycetota</taxon>
        <taxon>Actinomycetes</taxon>
        <taxon>Propionibacteriales</taxon>
        <taxon>Nocardioidaceae</taxon>
        <taxon>Nocardioides</taxon>
    </lineage>
</organism>
<dbReference type="RefSeq" id="WP_254179427.1">
    <property type="nucleotide sequence ID" value="NZ_JANARS010000001.1"/>
</dbReference>
<protein>
    <submittedName>
        <fullName evidence="3">DUF2254 domain-containing protein</fullName>
    </submittedName>
</protein>
<proteinExistence type="predicted"/>
<evidence type="ECO:0000313" key="3">
    <source>
        <dbReference type="EMBL" id="MCP3420175.1"/>
    </source>
</evidence>
<evidence type="ECO:0000256" key="1">
    <source>
        <dbReference type="ARBA" id="ARBA00022679"/>
    </source>
</evidence>
<feature type="transmembrane region" description="Helical" evidence="2">
    <location>
        <begin position="139"/>
        <end position="159"/>
    </location>
</feature>
<keyword evidence="2" id="KW-0812">Transmembrane</keyword>
<keyword evidence="1" id="KW-0808">Transferase</keyword>